<dbReference type="KEGG" id="dwi:6638079"/>
<accession>B4MJB2</accession>
<evidence type="ECO:0000256" key="1">
    <source>
        <dbReference type="SAM" id="MobiDB-lite"/>
    </source>
</evidence>
<dbReference type="Proteomes" id="UP000007798">
    <property type="component" value="Unassembled WGS sequence"/>
</dbReference>
<reference evidence="2 3" key="1">
    <citation type="journal article" date="2007" name="Nature">
        <title>Evolution of genes and genomes on the Drosophila phylogeny.</title>
        <authorList>
            <consortium name="Drosophila 12 Genomes Consortium"/>
            <person name="Clark A.G."/>
            <person name="Eisen M.B."/>
            <person name="Smith D.R."/>
            <person name="Bergman C.M."/>
            <person name="Oliver B."/>
            <person name="Markow T.A."/>
            <person name="Kaufman T.C."/>
            <person name="Kellis M."/>
            <person name="Gelbart W."/>
            <person name="Iyer V.N."/>
            <person name="Pollard D.A."/>
            <person name="Sackton T.B."/>
            <person name="Larracuente A.M."/>
            <person name="Singh N.D."/>
            <person name="Abad J.P."/>
            <person name="Abt D.N."/>
            <person name="Adryan B."/>
            <person name="Aguade M."/>
            <person name="Akashi H."/>
            <person name="Anderson W.W."/>
            <person name="Aquadro C.F."/>
            <person name="Ardell D.H."/>
            <person name="Arguello R."/>
            <person name="Artieri C.G."/>
            <person name="Barbash D.A."/>
            <person name="Barker D."/>
            <person name="Barsanti P."/>
            <person name="Batterham P."/>
            <person name="Batzoglou S."/>
            <person name="Begun D."/>
            <person name="Bhutkar A."/>
            <person name="Blanco E."/>
            <person name="Bosak S.A."/>
            <person name="Bradley R.K."/>
            <person name="Brand A.D."/>
            <person name="Brent M.R."/>
            <person name="Brooks A.N."/>
            <person name="Brown R.H."/>
            <person name="Butlin R.K."/>
            <person name="Caggese C."/>
            <person name="Calvi B.R."/>
            <person name="Bernardo de Carvalho A."/>
            <person name="Caspi A."/>
            <person name="Castrezana S."/>
            <person name="Celniker S.E."/>
            <person name="Chang J.L."/>
            <person name="Chapple C."/>
            <person name="Chatterji S."/>
            <person name="Chinwalla A."/>
            <person name="Civetta A."/>
            <person name="Clifton S.W."/>
            <person name="Comeron J.M."/>
            <person name="Costello J.C."/>
            <person name="Coyne J.A."/>
            <person name="Daub J."/>
            <person name="David R.G."/>
            <person name="Delcher A.L."/>
            <person name="Delehaunty K."/>
            <person name="Do C.B."/>
            <person name="Ebling H."/>
            <person name="Edwards K."/>
            <person name="Eickbush T."/>
            <person name="Evans J.D."/>
            <person name="Filipski A."/>
            <person name="Findeiss S."/>
            <person name="Freyhult E."/>
            <person name="Fulton L."/>
            <person name="Fulton R."/>
            <person name="Garcia A.C."/>
            <person name="Gardiner A."/>
            <person name="Garfield D.A."/>
            <person name="Garvin B.E."/>
            <person name="Gibson G."/>
            <person name="Gilbert D."/>
            <person name="Gnerre S."/>
            <person name="Godfrey J."/>
            <person name="Good R."/>
            <person name="Gotea V."/>
            <person name="Gravely B."/>
            <person name="Greenberg A.J."/>
            <person name="Griffiths-Jones S."/>
            <person name="Gross S."/>
            <person name="Guigo R."/>
            <person name="Gustafson E.A."/>
            <person name="Haerty W."/>
            <person name="Hahn M.W."/>
            <person name="Halligan D.L."/>
            <person name="Halpern A.L."/>
            <person name="Halter G.M."/>
            <person name="Han M.V."/>
            <person name="Heger A."/>
            <person name="Hillier L."/>
            <person name="Hinrichs A.S."/>
            <person name="Holmes I."/>
            <person name="Hoskins R.A."/>
            <person name="Hubisz M.J."/>
            <person name="Hultmark D."/>
            <person name="Huntley M.A."/>
            <person name="Jaffe D.B."/>
            <person name="Jagadeeshan S."/>
            <person name="Jeck W.R."/>
            <person name="Johnson J."/>
            <person name="Jones C.D."/>
            <person name="Jordan W.C."/>
            <person name="Karpen G.H."/>
            <person name="Kataoka E."/>
            <person name="Keightley P.D."/>
            <person name="Kheradpour P."/>
            <person name="Kirkness E.F."/>
            <person name="Koerich L.B."/>
            <person name="Kristiansen K."/>
            <person name="Kudrna D."/>
            <person name="Kulathinal R.J."/>
            <person name="Kumar S."/>
            <person name="Kwok R."/>
            <person name="Lander E."/>
            <person name="Langley C.H."/>
            <person name="Lapoint R."/>
            <person name="Lazzaro B.P."/>
            <person name="Lee S.J."/>
            <person name="Levesque L."/>
            <person name="Li R."/>
            <person name="Lin C.F."/>
            <person name="Lin M.F."/>
            <person name="Lindblad-Toh K."/>
            <person name="Llopart A."/>
            <person name="Long M."/>
            <person name="Low L."/>
            <person name="Lozovsky E."/>
            <person name="Lu J."/>
            <person name="Luo M."/>
            <person name="Machado C.A."/>
            <person name="Makalowski W."/>
            <person name="Marzo M."/>
            <person name="Matsuda M."/>
            <person name="Matzkin L."/>
            <person name="McAllister B."/>
            <person name="McBride C.S."/>
            <person name="McKernan B."/>
            <person name="McKernan K."/>
            <person name="Mendez-Lago M."/>
            <person name="Minx P."/>
            <person name="Mollenhauer M.U."/>
            <person name="Montooth K."/>
            <person name="Mount S.M."/>
            <person name="Mu X."/>
            <person name="Myers E."/>
            <person name="Negre B."/>
            <person name="Newfeld S."/>
            <person name="Nielsen R."/>
            <person name="Noor M.A."/>
            <person name="O'Grady P."/>
            <person name="Pachter L."/>
            <person name="Papaceit M."/>
            <person name="Parisi M.J."/>
            <person name="Parisi M."/>
            <person name="Parts L."/>
            <person name="Pedersen J.S."/>
            <person name="Pesole G."/>
            <person name="Phillippy A.M."/>
            <person name="Ponting C.P."/>
            <person name="Pop M."/>
            <person name="Porcelli D."/>
            <person name="Powell J.R."/>
            <person name="Prohaska S."/>
            <person name="Pruitt K."/>
            <person name="Puig M."/>
            <person name="Quesneville H."/>
            <person name="Ram K.R."/>
            <person name="Rand D."/>
            <person name="Rasmussen M.D."/>
            <person name="Reed L.K."/>
            <person name="Reenan R."/>
            <person name="Reily A."/>
            <person name="Remington K.A."/>
            <person name="Rieger T.T."/>
            <person name="Ritchie M.G."/>
            <person name="Robin C."/>
            <person name="Rogers Y.H."/>
            <person name="Rohde C."/>
            <person name="Rozas J."/>
            <person name="Rubenfield M.J."/>
            <person name="Ruiz A."/>
            <person name="Russo S."/>
            <person name="Salzberg S.L."/>
            <person name="Sanchez-Gracia A."/>
            <person name="Saranga D.J."/>
            <person name="Sato H."/>
            <person name="Schaeffer S.W."/>
            <person name="Schatz M.C."/>
            <person name="Schlenke T."/>
            <person name="Schwartz R."/>
            <person name="Segarra C."/>
            <person name="Singh R.S."/>
            <person name="Sirot L."/>
            <person name="Sirota M."/>
            <person name="Sisneros N.B."/>
            <person name="Smith C.D."/>
            <person name="Smith T.F."/>
            <person name="Spieth J."/>
            <person name="Stage D.E."/>
            <person name="Stark A."/>
            <person name="Stephan W."/>
            <person name="Strausberg R.L."/>
            <person name="Strempel S."/>
            <person name="Sturgill D."/>
            <person name="Sutton G."/>
            <person name="Sutton G.G."/>
            <person name="Tao W."/>
            <person name="Teichmann S."/>
            <person name="Tobari Y.N."/>
            <person name="Tomimura Y."/>
            <person name="Tsolas J.M."/>
            <person name="Valente V.L."/>
            <person name="Venter E."/>
            <person name="Venter J.C."/>
            <person name="Vicario S."/>
            <person name="Vieira F.G."/>
            <person name="Vilella A.J."/>
            <person name="Villasante A."/>
            <person name="Walenz B."/>
            <person name="Wang J."/>
            <person name="Wasserman M."/>
            <person name="Watts T."/>
            <person name="Wilson D."/>
            <person name="Wilson R.K."/>
            <person name="Wing R.A."/>
            <person name="Wolfner M.F."/>
            <person name="Wong A."/>
            <person name="Wong G.K."/>
            <person name="Wu C.I."/>
            <person name="Wu G."/>
            <person name="Yamamoto D."/>
            <person name="Yang H.P."/>
            <person name="Yang S.P."/>
            <person name="Yorke J.A."/>
            <person name="Yoshida K."/>
            <person name="Zdobnov E."/>
            <person name="Zhang P."/>
            <person name="Zhang Y."/>
            <person name="Zimin A.V."/>
            <person name="Baldwin J."/>
            <person name="Abdouelleil A."/>
            <person name="Abdulkadir J."/>
            <person name="Abebe A."/>
            <person name="Abera B."/>
            <person name="Abreu J."/>
            <person name="Acer S.C."/>
            <person name="Aftuck L."/>
            <person name="Alexander A."/>
            <person name="An P."/>
            <person name="Anderson E."/>
            <person name="Anderson S."/>
            <person name="Arachi H."/>
            <person name="Azer M."/>
            <person name="Bachantsang P."/>
            <person name="Barry A."/>
            <person name="Bayul T."/>
            <person name="Berlin A."/>
            <person name="Bessette D."/>
            <person name="Bloom T."/>
            <person name="Blye J."/>
            <person name="Boguslavskiy L."/>
            <person name="Bonnet C."/>
            <person name="Boukhgalter B."/>
            <person name="Bourzgui I."/>
            <person name="Brown A."/>
            <person name="Cahill P."/>
            <person name="Channer S."/>
            <person name="Cheshatsang Y."/>
            <person name="Chuda L."/>
            <person name="Citroen M."/>
            <person name="Collymore A."/>
            <person name="Cooke P."/>
            <person name="Costello M."/>
            <person name="D'Aco K."/>
            <person name="Daza R."/>
            <person name="De Haan G."/>
            <person name="DeGray S."/>
            <person name="DeMaso C."/>
            <person name="Dhargay N."/>
            <person name="Dooley K."/>
            <person name="Dooley E."/>
            <person name="Doricent M."/>
            <person name="Dorje P."/>
            <person name="Dorjee K."/>
            <person name="Dupes A."/>
            <person name="Elong R."/>
            <person name="Falk J."/>
            <person name="Farina A."/>
            <person name="Faro S."/>
            <person name="Ferguson D."/>
            <person name="Fisher S."/>
            <person name="Foley C.D."/>
            <person name="Franke A."/>
            <person name="Friedrich D."/>
            <person name="Gadbois L."/>
            <person name="Gearin G."/>
            <person name="Gearin C.R."/>
            <person name="Giannoukos G."/>
            <person name="Goode T."/>
            <person name="Graham J."/>
            <person name="Grandbois E."/>
            <person name="Grewal S."/>
            <person name="Gyaltsen K."/>
            <person name="Hafez N."/>
            <person name="Hagos B."/>
            <person name="Hall J."/>
            <person name="Henson C."/>
            <person name="Hollinger A."/>
            <person name="Honan T."/>
            <person name="Huard M.D."/>
            <person name="Hughes L."/>
            <person name="Hurhula B."/>
            <person name="Husby M.E."/>
            <person name="Kamat A."/>
            <person name="Kanga B."/>
            <person name="Kashin S."/>
            <person name="Khazanovich D."/>
            <person name="Kisner P."/>
            <person name="Lance K."/>
            <person name="Lara M."/>
            <person name="Lee W."/>
            <person name="Lennon N."/>
            <person name="Letendre F."/>
            <person name="LeVine R."/>
            <person name="Lipovsky A."/>
            <person name="Liu X."/>
            <person name="Liu J."/>
            <person name="Liu S."/>
            <person name="Lokyitsang T."/>
            <person name="Lokyitsang Y."/>
            <person name="Lubonja R."/>
            <person name="Lui A."/>
            <person name="MacDonald P."/>
            <person name="Magnisalis V."/>
            <person name="Maru K."/>
            <person name="Matthews C."/>
            <person name="McCusker W."/>
            <person name="McDonough S."/>
            <person name="Mehta T."/>
            <person name="Meldrim J."/>
            <person name="Meneus L."/>
            <person name="Mihai O."/>
            <person name="Mihalev A."/>
            <person name="Mihova T."/>
            <person name="Mittelman R."/>
            <person name="Mlenga V."/>
            <person name="Montmayeur A."/>
            <person name="Mulrain L."/>
            <person name="Navidi A."/>
            <person name="Naylor J."/>
            <person name="Negash T."/>
            <person name="Nguyen T."/>
            <person name="Nguyen N."/>
            <person name="Nicol R."/>
            <person name="Norbu C."/>
            <person name="Norbu N."/>
            <person name="Novod N."/>
            <person name="O'Neill B."/>
            <person name="Osman S."/>
            <person name="Markiewicz E."/>
            <person name="Oyono O.L."/>
            <person name="Patti C."/>
            <person name="Phunkhang P."/>
            <person name="Pierre F."/>
            <person name="Priest M."/>
            <person name="Raghuraman S."/>
            <person name="Rege F."/>
            <person name="Reyes R."/>
            <person name="Rise C."/>
            <person name="Rogov P."/>
            <person name="Ross K."/>
            <person name="Ryan E."/>
            <person name="Settipalli S."/>
            <person name="Shea T."/>
            <person name="Sherpa N."/>
            <person name="Shi L."/>
            <person name="Shih D."/>
            <person name="Sparrow T."/>
            <person name="Spaulding J."/>
            <person name="Stalker J."/>
            <person name="Stange-Thomann N."/>
            <person name="Stavropoulos S."/>
            <person name="Stone C."/>
            <person name="Strader C."/>
            <person name="Tesfaye S."/>
            <person name="Thomson T."/>
            <person name="Thoulutsang Y."/>
            <person name="Thoulutsang D."/>
            <person name="Topham K."/>
            <person name="Topping I."/>
            <person name="Tsamla T."/>
            <person name="Vassiliev H."/>
            <person name="Vo A."/>
            <person name="Wangchuk T."/>
            <person name="Wangdi T."/>
            <person name="Weiand M."/>
            <person name="Wilkinson J."/>
            <person name="Wilson A."/>
            <person name="Yadav S."/>
            <person name="Young G."/>
            <person name="Yu Q."/>
            <person name="Zembek L."/>
            <person name="Zhong D."/>
            <person name="Zimmer A."/>
            <person name="Zwirko Z."/>
            <person name="Jaffe D.B."/>
            <person name="Alvarez P."/>
            <person name="Brockman W."/>
            <person name="Butler J."/>
            <person name="Chin C."/>
            <person name="Gnerre S."/>
            <person name="Grabherr M."/>
            <person name="Kleber M."/>
            <person name="Mauceli E."/>
            <person name="MacCallum I."/>
        </authorList>
    </citation>
    <scope>NUCLEOTIDE SEQUENCE [LARGE SCALE GENOMIC DNA]</scope>
    <source>
        <strain evidence="3">Tucson 14030-0811.24</strain>
    </source>
</reference>
<evidence type="ECO:0000313" key="2">
    <source>
        <dbReference type="EMBL" id="EDW72201.2"/>
    </source>
</evidence>
<feature type="compositionally biased region" description="Basic residues" evidence="1">
    <location>
        <begin position="87"/>
        <end position="96"/>
    </location>
</feature>
<protein>
    <submittedName>
        <fullName evidence="2">Uncharacterized protein</fullName>
    </submittedName>
</protein>
<feature type="compositionally biased region" description="Basic and acidic residues" evidence="1">
    <location>
        <begin position="97"/>
        <end position="109"/>
    </location>
</feature>
<evidence type="ECO:0000313" key="3">
    <source>
        <dbReference type="Proteomes" id="UP000007798"/>
    </source>
</evidence>
<proteinExistence type="predicted"/>
<organism evidence="2 3">
    <name type="scientific">Drosophila willistoni</name>
    <name type="common">Fruit fly</name>
    <dbReference type="NCBI Taxonomy" id="7260"/>
    <lineage>
        <taxon>Eukaryota</taxon>
        <taxon>Metazoa</taxon>
        <taxon>Ecdysozoa</taxon>
        <taxon>Arthropoda</taxon>
        <taxon>Hexapoda</taxon>
        <taxon>Insecta</taxon>
        <taxon>Pterygota</taxon>
        <taxon>Neoptera</taxon>
        <taxon>Endopterygota</taxon>
        <taxon>Diptera</taxon>
        <taxon>Brachycera</taxon>
        <taxon>Muscomorpha</taxon>
        <taxon>Ephydroidea</taxon>
        <taxon>Drosophilidae</taxon>
        <taxon>Drosophila</taxon>
        <taxon>Sophophora</taxon>
    </lineage>
</organism>
<dbReference type="InParanoid" id="B4MJB2"/>
<keyword evidence="3" id="KW-1185">Reference proteome</keyword>
<dbReference type="eggNOG" id="ENOG502T8Y9">
    <property type="taxonomic scope" value="Eukaryota"/>
</dbReference>
<feature type="region of interest" description="Disordered" evidence="1">
    <location>
        <begin position="403"/>
        <end position="422"/>
    </location>
</feature>
<dbReference type="AlphaFoldDB" id="B4MJB2"/>
<feature type="region of interest" description="Disordered" evidence="1">
    <location>
        <begin position="546"/>
        <end position="573"/>
    </location>
</feature>
<dbReference type="EMBL" id="CH963738">
    <property type="protein sequence ID" value="EDW72201.2"/>
    <property type="molecule type" value="Genomic_DNA"/>
</dbReference>
<sequence length="573" mass="64513">MRPLGTFKSESDSSSEINGRIRKLKCKEKLEPASYLTVKTSWPNDIRRCRCLRTTDPREQKSKRSRVFCVPSQRIMLVDQLKQAQVHHVKEKRVRSQHKEQPKASKHEQNQYVQPEKASALEMYEVKETTSIIHNSEILKKQHKDILITIKENCDLNQKVSIGCTSISSGSYQTTIACSSTSCHQSDSIGKMWCCGQEYDTPIVEHNGNSKSIKLTSTVIKIIPKSSVEKNVAIPVQRKPINLPSSHGQGTQLNTPQHKPVTVCLPQLVTCTPTPKIVRVEQHKIPRTMEDGIDMSYQYFVSTPLKRGKRPQTIRYLYRPMVRSLNNSPTKQLRRLKRSHANIMNAENKGTLTDELEVPLPLNTLSAISMPVPEPQHTFKPPPLKINAKYRPLLEKLSKMPFPPEMSKERLKQGGSGDALPSDRMPVTQLVMEAQDGEIQPSLLDYHPNATRLDSKSGAYISYHAPLHFQSMTGCRAPYDTRNPDTGSSFLLADAFSPTIAAVTFDDIELQISQQPSTTNKCVSFQLTDLCSSSISNTSRIALDKKSCKKKRANTNRKSKNKVAKKVESKGQK</sequence>
<gene>
    <name evidence="2" type="primary">Dwil\GK18870</name>
    <name evidence="2" type="ORF">Dwil_GK18870</name>
</gene>
<feature type="region of interest" description="Disordered" evidence="1">
    <location>
        <begin position="87"/>
        <end position="114"/>
    </location>
</feature>
<name>B4MJB2_DROWI</name>
<feature type="compositionally biased region" description="Basic residues" evidence="1">
    <location>
        <begin position="547"/>
        <end position="564"/>
    </location>
</feature>
<dbReference type="OrthoDB" id="7873310at2759"/>
<dbReference type="HOGENOM" id="CLU_376120_0_0_1"/>